<evidence type="ECO:0000313" key="1">
    <source>
        <dbReference type="EMBL" id="KRM91606.1"/>
    </source>
</evidence>
<name>A0A0R2CUC7_9LACO</name>
<accession>A0A0R2CUC7</accession>
<gene>
    <name evidence="1" type="ORF">FC87_GL000738</name>
</gene>
<dbReference type="SUPFAM" id="SSF160719">
    <property type="entry name" value="gpW/gp25-like"/>
    <property type="match status" value="1"/>
</dbReference>
<proteinExistence type="predicted"/>
<dbReference type="EMBL" id="AYZI01000004">
    <property type="protein sequence ID" value="KRM91606.1"/>
    <property type="molecule type" value="Genomic_DNA"/>
</dbReference>
<dbReference type="STRING" id="1423745.GCA_001311215_01837"/>
<comment type="caution">
    <text evidence="1">The sequence shown here is derived from an EMBL/GenBank/DDBJ whole genome shotgun (WGS) entry which is preliminary data.</text>
</comment>
<dbReference type="AlphaFoldDB" id="A0A0R2CUC7"/>
<organism evidence="1 2">
    <name type="scientific">Fructilactobacillus florum DSM 22689 = JCM 16035</name>
    <dbReference type="NCBI Taxonomy" id="1423745"/>
    <lineage>
        <taxon>Bacteria</taxon>
        <taxon>Bacillati</taxon>
        <taxon>Bacillota</taxon>
        <taxon>Bacilli</taxon>
        <taxon>Lactobacillales</taxon>
        <taxon>Lactobacillaceae</taxon>
        <taxon>Fructilactobacillus</taxon>
    </lineage>
</organism>
<reference evidence="1 2" key="1">
    <citation type="journal article" date="2015" name="Genome Announc.">
        <title>Expanding the biotechnology potential of lactobacilli through comparative genomics of 213 strains and associated genera.</title>
        <authorList>
            <person name="Sun Z."/>
            <person name="Harris H.M."/>
            <person name="McCann A."/>
            <person name="Guo C."/>
            <person name="Argimon S."/>
            <person name="Zhang W."/>
            <person name="Yang X."/>
            <person name="Jeffery I.B."/>
            <person name="Cooney J.C."/>
            <person name="Kagawa T.F."/>
            <person name="Liu W."/>
            <person name="Song Y."/>
            <person name="Salvetti E."/>
            <person name="Wrobel A."/>
            <person name="Rasinkangas P."/>
            <person name="Parkhill J."/>
            <person name="Rea M.C."/>
            <person name="O'Sullivan O."/>
            <person name="Ritari J."/>
            <person name="Douillard F.P."/>
            <person name="Paul Ross R."/>
            <person name="Yang R."/>
            <person name="Briner A.E."/>
            <person name="Felis G.E."/>
            <person name="de Vos W.M."/>
            <person name="Barrangou R."/>
            <person name="Klaenhammer T.R."/>
            <person name="Caufield P.W."/>
            <person name="Cui Y."/>
            <person name="Zhang H."/>
            <person name="O'Toole P.W."/>
        </authorList>
    </citation>
    <scope>NUCLEOTIDE SEQUENCE [LARGE SCALE GENOMIC DNA]</scope>
    <source>
        <strain evidence="1 2">DSM 22689</strain>
    </source>
</reference>
<dbReference type="Gene3D" id="3.10.450.40">
    <property type="match status" value="1"/>
</dbReference>
<dbReference type="PATRIC" id="fig|1423745.4.peg.786"/>
<evidence type="ECO:0008006" key="3">
    <source>
        <dbReference type="Google" id="ProtNLM"/>
    </source>
</evidence>
<sequence>MTNDVAFNRSNGVFNFVNDNDELAQRIKILLGTNLGEIPWDRTKGFDQNNIIRNGKQIHVIETAITEYLKKQLNTFVEVKVTSITHHDNRVTDMAIDINLKHQQVQKIQVIGGEANGNDQ</sequence>
<protein>
    <recommendedName>
        <fullName evidence="3">IraD/Gp25-like domain-containing protein</fullName>
    </recommendedName>
</protein>
<evidence type="ECO:0000313" key="2">
    <source>
        <dbReference type="Proteomes" id="UP000051586"/>
    </source>
</evidence>
<dbReference type="Proteomes" id="UP000051586">
    <property type="component" value="Unassembled WGS sequence"/>
</dbReference>